<keyword evidence="3" id="KW-0560">Oxidoreductase</keyword>
<dbReference type="EMBL" id="UINC01054102">
    <property type="protein sequence ID" value="SVB71414.1"/>
    <property type="molecule type" value="Genomic_DNA"/>
</dbReference>
<dbReference type="Gene3D" id="3.50.50.60">
    <property type="entry name" value="FAD/NAD(P)-binding domain"/>
    <property type="match status" value="2"/>
</dbReference>
<evidence type="ECO:0000256" key="4">
    <source>
        <dbReference type="ARBA" id="ARBA00023157"/>
    </source>
</evidence>
<sequence length="225" mass="24338">MEQFDVLIIGGGAAGLSAGLYSSRAMLKTVVIEKIGFGGQILVTDEIENYPGFPKGIKGPELSIMMEEQTRRFGAELKYEEVVAVEQLNGPLKIVHTSENSYCTKTIIIASGGSHKKLGVPGEEDFSGKGVSYCAVCDANFFRGEEVVVIGGGDAALDEGSYLTGIVEKVTVIHRRDQLRASKILQERALANPKMDLLLSHVVEEFRGTDLMDRVLAKNLKTGES</sequence>
<organism evidence="7">
    <name type="scientific">marine metagenome</name>
    <dbReference type="NCBI Taxonomy" id="408172"/>
    <lineage>
        <taxon>unclassified sequences</taxon>
        <taxon>metagenomes</taxon>
        <taxon>ecological metagenomes</taxon>
    </lineage>
</organism>
<feature type="domain" description="FAD/NAD(P)-binding" evidence="6">
    <location>
        <begin position="4"/>
        <end position="211"/>
    </location>
</feature>
<dbReference type="Pfam" id="PF07992">
    <property type="entry name" value="Pyr_redox_2"/>
    <property type="match status" value="1"/>
</dbReference>
<proteinExistence type="predicted"/>
<protein>
    <recommendedName>
        <fullName evidence="6">FAD/NAD(P)-binding domain-containing protein</fullName>
    </recommendedName>
</protein>
<accession>A0A382G9Y4</accession>
<feature type="non-terminal residue" evidence="7">
    <location>
        <position position="225"/>
    </location>
</feature>
<name>A0A382G9Y4_9ZZZZ</name>
<dbReference type="PRINTS" id="PR00368">
    <property type="entry name" value="FADPNR"/>
</dbReference>
<dbReference type="SUPFAM" id="SSF51905">
    <property type="entry name" value="FAD/NAD(P)-binding domain"/>
    <property type="match status" value="1"/>
</dbReference>
<evidence type="ECO:0000259" key="6">
    <source>
        <dbReference type="Pfam" id="PF07992"/>
    </source>
</evidence>
<evidence type="ECO:0000313" key="7">
    <source>
        <dbReference type="EMBL" id="SVB71414.1"/>
    </source>
</evidence>
<keyword evidence="5" id="KW-0676">Redox-active center</keyword>
<evidence type="ECO:0000256" key="2">
    <source>
        <dbReference type="ARBA" id="ARBA00022827"/>
    </source>
</evidence>
<dbReference type="InterPro" id="IPR008255">
    <property type="entry name" value="Pyr_nucl-diS_OxRdtase_2_AS"/>
</dbReference>
<dbReference type="PROSITE" id="PS00573">
    <property type="entry name" value="PYRIDINE_REDOX_2"/>
    <property type="match status" value="1"/>
</dbReference>
<keyword evidence="1" id="KW-0285">Flavoprotein</keyword>
<dbReference type="InterPro" id="IPR023753">
    <property type="entry name" value="FAD/NAD-binding_dom"/>
</dbReference>
<dbReference type="InterPro" id="IPR036188">
    <property type="entry name" value="FAD/NAD-bd_sf"/>
</dbReference>
<dbReference type="PRINTS" id="PR00469">
    <property type="entry name" value="PNDRDTASEII"/>
</dbReference>
<gene>
    <name evidence="7" type="ORF">METZ01_LOCUS224268</name>
</gene>
<evidence type="ECO:0000256" key="5">
    <source>
        <dbReference type="ARBA" id="ARBA00023284"/>
    </source>
</evidence>
<keyword evidence="2" id="KW-0274">FAD</keyword>
<dbReference type="PANTHER" id="PTHR48105">
    <property type="entry name" value="THIOREDOXIN REDUCTASE 1-RELATED-RELATED"/>
    <property type="match status" value="1"/>
</dbReference>
<dbReference type="GO" id="GO:0016668">
    <property type="term" value="F:oxidoreductase activity, acting on a sulfur group of donors, NAD(P) as acceptor"/>
    <property type="evidence" value="ECO:0007669"/>
    <property type="project" value="UniProtKB-ARBA"/>
</dbReference>
<evidence type="ECO:0000256" key="1">
    <source>
        <dbReference type="ARBA" id="ARBA00022630"/>
    </source>
</evidence>
<dbReference type="InterPro" id="IPR050097">
    <property type="entry name" value="Ferredoxin-NADP_redctase_2"/>
</dbReference>
<reference evidence="7" key="1">
    <citation type="submission" date="2018-05" db="EMBL/GenBank/DDBJ databases">
        <authorList>
            <person name="Lanie J.A."/>
            <person name="Ng W.-L."/>
            <person name="Kazmierczak K.M."/>
            <person name="Andrzejewski T.M."/>
            <person name="Davidsen T.M."/>
            <person name="Wayne K.J."/>
            <person name="Tettelin H."/>
            <person name="Glass J.I."/>
            <person name="Rusch D."/>
            <person name="Podicherti R."/>
            <person name="Tsui H.-C.T."/>
            <person name="Winkler M.E."/>
        </authorList>
    </citation>
    <scope>NUCLEOTIDE SEQUENCE</scope>
</reference>
<keyword evidence="4" id="KW-1015">Disulfide bond</keyword>
<evidence type="ECO:0000256" key="3">
    <source>
        <dbReference type="ARBA" id="ARBA00023002"/>
    </source>
</evidence>
<dbReference type="AlphaFoldDB" id="A0A382G9Y4"/>